<proteinExistence type="predicted"/>
<evidence type="ECO:0000313" key="1">
    <source>
        <dbReference type="EMBL" id="SQA49054.1"/>
    </source>
</evidence>
<dbReference type="KEGG" id="ypj:CH55_4355"/>
<dbReference type="KEGG" id="ypw:CH59_4420"/>
<evidence type="ECO:0000313" key="2">
    <source>
        <dbReference type="Proteomes" id="UP000251879"/>
    </source>
</evidence>
<accession>A0AAX2I779</accession>
<reference evidence="1 2" key="1">
    <citation type="submission" date="2018-06" db="EMBL/GenBank/DDBJ databases">
        <authorList>
            <consortium name="Pathogen Informatics"/>
            <person name="Doyle S."/>
        </authorList>
    </citation>
    <scope>NUCLEOTIDE SEQUENCE [LARGE SCALE GENOMIC DNA]</scope>
    <source>
        <strain evidence="1 2">NCTC5923</strain>
    </source>
</reference>
<organism evidence="1 2">
    <name type="scientific">Yersinia pestis</name>
    <dbReference type="NCBI Taxonomy" id="632"/>
    <lineage>
        <taxon>Bacteria</taxon>
        <taxon>Pseudomonadati</taxon>
        <taxon>Pseudomonadota</taxon>
        <taxon>Gammaproteobacteria</taxon>
        <taxon>Enterobacterales</taxon>
        <taxon>Yersiniaceae</taxon>
        <taxon>Yersinia</taxon>
    </lineage>
</organism>
<comment type="caution">
    <text evidence="1">The sequence shown here is derived from an EMBL/GenBank/DDBJ whole genome shotgun (WGS) entry which is preliminary data.</text>
</comment>
<sequence length="36" mass="4164">MGTPRFTPEFKEEAVRQITERSYSVAVVDHKIRTPS</sequence>
<dbReference type="KEGG" id="ypv:BZ15_4334"/>
<dbReference type="KEGG" id="ypl:CH46_4379"/>
<dbReference type="Proteomes" id="UP000251879">
    <property type="component" value="Unassembled WGS sequence"/>
</dbReference>
<protein>
    <submittedName>
        <fullName evidence="1">ISEhe3 transposase A</fullName>
    </submittedName>
</protein>
<gene>
    <name evidence="1" type="ORF">NCTC5923_04270</name>
</gene>
<name>A0AAX2I779_YERPE</name>
<dbReference type="EMBL" id="UAVH01000010">
    <property type="protein sequence ID" value="SQA49054.1"/>
    <property type="molecule type" value="Genomic_DNA"/>
</dbReference>
<dbReference type="AlphaFoldDB" id="A0AAX2I779"/>